<dbReference type="AlphaFoldDB" id="A0A8X7STK5"/>
<dbReference type="Gene3D" id="3.60.10.10">
    <property type="entry name" value="Endonuclease/exonuclease/phosphatase"/>
    <property type="match status" value="1"/>
</dbReference>
<reference evidence="2" key="1">
    <citation type="submission" date="2016-04" db="EMBL/GenBank/DDBJ databases">
        <authorList>
            <person name="Nguyen H.D."/>
            <person name="Samba Siva P."/>
            <person name="Cullis J."/>
            <person name="Levesque C.A."/>
            <person name="Hambleton S."/>
        </authorList>
    </citation>
    <scope>NUCLEOTIDE SEQUENCE</scope>
    <source>
        <strain evidence="2">DAOMC 236426</strain>
    </source>
</reference>
<protein>
    <recommendedName>
        <fullName evidence="1">Reverse transcriptase domain-containing protein</fullName>
    </recommendedName>
</protein>
<keyword evidence="3" id="KW-1185">Reference proteome</keyword>
<gene>
    <name evidence="2" type="ORF">A4X06_0g7999</name>
</gene>
<dbReference type="InterPro" id="IPR000477">
    <property type="entry name" value="RT_dom"/>
</dbReference>
<dbReference type="EMBL" id="LWDE02001573">
    <property type="protein sequence ID" value="KAE8239875.1"/>
    <property type="molecule type" value="Genomic_DNA"/>
</dbReference>
<evidence type="ECO:0000313" key="2">
    <source>
        <dbReference type="EMBL" id="KAE8239875.1"/>
    </source>
</evidence>
<dbReference type="InterPro" id="IPR036691">
    <property type="entry name" value="Endo/exonu/phosph_ase_sf"/>
</dbReference>
<accession>A0A8X7STK5</accession>
<dbReference type="SUPFAM" id="SSF56219">
    <property type="entry name" value="DNase I-like"/>
    <property type="match status" value="1"/>
</dbReference>
<evidence type="ECO:0000313" key="3">
    <source>
        <dbReference type="Proteomes" id="UP000077684"/>
    </source>
</evidence>
<organism evidence="2 3">
    <name type="scientific">Tilletia controversa</name>
    <name type="common">dwarf bunt fungus</name>
    <dbReference type="NCBI Taxonomy" id="13291"/>
    <lineage>
        <taxon>Eukaryota</taxon>
        <taxon>Fungi</taxon>
        <taxon>Dikarya</taxon>
        <taxon>Basidiomycota</taxon>
        <taxon>Ustilaginomycotina</taxon>
        <taxon>Exobasidiomycetes</taxon>
        <taxon>Tilletiales</taxon>
        <taxon>Tilletiaceae</taxon>
        <taxon>Tilletia</taxon>
    </lineage>
</organism>
<dbReference type="Proteomes" id="UP000077684">
    <property type="component" value="Unassembled WGS sequence"/>
</dbReference>
<dbReference type="PANTHER" id="PTHR19446">
    <property type="entry name" value="REVERSE TRANSCRIPTASES"/>
    <property type="match status" value="1"/>
</dbReference>
<dbReference type="Pfam" id="PF00078">
    <property type="entry name" value="RVT_1"/>
    <property type="match status" value="1"/>
</dbReference>
<proteinExistence type="predicted"/>
<comment type="caution">
    <text evidence="2">The sequence shown here is derived from an EMBL/GenBank/DDBJ whole genome shotgun (WGS) entry which is preliminary data.</text>
</comment>
<reference evidence="2" key="2">
    <citation type="journal article" date="2019" name="IMA Fungus">
        <title>Genome sequencing and comparison of five Tilletia species to identify candidate genes for the detection of regulated species infecting wheat.</title>
        <authorList>
            <person name="Nguyen H.D.T."/>
            <person name="Sultana T."/>
            <person name="Kesanakurti P."/>
            <person name="Hambleton S."/>
        </authorList>
    </citation>
    <scope>NUCLEOTIDE SEQUENCE</scope>
    <source>
        <strain evidence="2">DAOMC 236426</strain>
    </source>
</reference>
<name>A0A8X7STK5_9BASI</name>
<feature type="domain" description="Reverse transcriptase" evidence="1">
    <location>
        <begin position="521"/>
        <end position="645"/>
    </location>
</feature>
<evidence type="ECO:0000259" key="1">
    <source>
        <dbReference type="Pfam" id="PF00078"/>
    </source>
</evidence>
<sequence length="1134" mass="124022">MSSLPLLHVVTLNCGPGGLRARQREFTPAARNLLATADTICLQESRVRSPILPDQPDFLRAYFNTPLSPTTRALLTNDCSILIRSPSLVIEDWDFGKHWAYIRVSLPLPPSFSLSRPFPPPVYFGIFSIHGPFTHNDWIPIRTAVSRLHPDATLPCIFGADWNSIPDAILDSSNARPTGTPCSTPATFLSPLRLTHTFRSLHPTDSGWTFFRITRAADAPVLTSARRLDSILCSGSFVPSLHTSTSVFTSSDHHAVSASFGLPSTSSTPYIATTDPSTNRTLTWALHPGLWQSIPFLQDVRAFVARYQPTYDSLPLTPLQAWKLLSVTTQDQFQRLSISHGSTQRLLLDDLAAVSAALVLLDCRSPLDMTALPFLLARFRKALTALDLALTLPYASRLAAAELRLSSWPPGSPRPRLHLAPHHSQPLCSMAIPTDCATLFHHLLSSLPPALAEQLSSPFSTDEVASALRRANRRASPAPDGLPYRVWSELLPVAGPLLASLANALGAGASLEVSARTILLPKTGDLSNLANYRPISISDSYVRTLARMLSARLLTVASFLLPWNQAAFIPGRRTTLVSGLLQGLIDTTTATPSHPAAPAAFFVISLDQRKAYDRVRHEWLFACLQRLGIPRILLLLLSALYSSASTRVSTADGMTAPIPFLSGDLASSPLSPSPTTSFIFIDASSRGFQQWHALQSALILYERASNAQINTTKSSFWLVGSPTDATAASALAATIASYGLANQNHRAFLTHLGHPITLWPRPPTDALVARLAAIRTRALCFPTIGVSILSRIQKSKQFLTSRLWHSISLGGLPHDFNDLYFEALNPYIFAPTKPYISRDDLTRPRSLGGFNLLHPDHMAIALSISFLRNYLSDPGPIGSWLRLNLTAELRHRHSAVPAILLARSSPSFTALQHADARAEGLFGRLLHALASFDLGIAPEWKELPAAAIITLPWLLLFPSPELTDQRQVKYLRSHWVTVGDMLWLGPRPRPAAPVHTFLGLPPSRSATAHNRLSSAQNSFGGVPSLPWSTMWSQLEPRLAAALTAHCLGSPNPYRLLTPDALSSRTPSETWIPLSVDPAYPSFPWHLLTIAGRPLLASSPRSVRRSLTPQEPRIPGWTLDPPVPSSFWTTVWAEL</sequence>